<dbReference type="SUPFAM" id="SSF53254">
    <property type="entry name" value="Phosphoglycerate mutase-like"/>
    <property type="match status" value="1"/>
</dbReference>
<feature type="chain" id="PRO_5020733503" evidence="3">
    <location>
        <begin position="31"/>
        <end position="450"/>
    </location>
</feature>
<dbReference type="RefSeq" id="WP_130419938.1">
    <property type="nucleotide sequence ID" value="NZ_SHKW01000001.1"/>
</dbReference>
<name>A0A4Q7YWQ4_9BACT</name>
<evidence type="ECO:0000313" key="5">
    <source>
        <dbReference type="Proteomes" id="UP000292958"/>
    </source>
</evidence>
<dbReference type="Proteomes" id="UP000292958">
    <property type="component" value="Unassembled WGS sequence"/>
</dbReference>
<keyword evidence="5" id="KW-1185">Reference proteome</keyword>
<dbReference type="InterPro" id="IPR033379">
    <property type="entry name" value="Acid_Pase_AS"/>
</dbReference>
<dbReference type="InterPro" id="IPR000560">
    <property type="entry name" value="His_Pase_clade-2"/>
</dbReference>
<dbReference type="AlphaFoldDB" id="A0A4Q7YWQ4"/>
<comment type="similarity">
    <text evidence="1">Belongs to the histidine acid phosphatase family.</text>
</comment>
<sequence length="450" mass="49479">MKRSTAKFIRRITSILLVAACACASEHAVAQTDASTDDELRSVILLVRHGVRAPIESEIRASSYNAQPWPSWPVAEGVLTPHGTKALNLLGEWYRTRYASLLKGTPCDQRGIYVEANTTQRTIASAKAMLDGLAPDCTIQVHQAPAGRRNRLFSGATGATVDKQRMTDATDGRMANNPDWYVHAFAVPMAMMYHVMHDCTGGADCDTSKPDFRTVQVKDGKAMPRNAREENPVTLGADFAEHFLLEYTEGMPMEQVGWGRITRADLDQLMEMNTRYHDFMLRTPYSTQVVESNLADRIRATVDASASDKLTPGDLGTPTDHFVLLDAHDGNLSWLGGLLRLDWLLQDQTFNATPPGSGLVFEVHRSRSTGRNSVQVLYISQTLDQMRYLQPLTAQNAPSISPIFVPGCSGPAPTYACSIEDFSQAITSAIDKNFIEPGTESGPDNKRNAQ</sequence>
<dbReference type="EMBL" id="SHKW01000001">
    <property type="protein sequence ID" value="RZU42140.1"/>
    <property type="molecule type" value="Genomic_DNA"/>
</dbReference>
<dbReference type="PANTHER" id="PTHR11567">
    <property type="entry name" value="ACID PHOSPHATASE-RELATED"/>
    <property type="match status" value="1"/>
</dbReference>
<proteinExistence type="inferred from homology"/>
<organism evidence="4 5">
    <name type="scientific">Edaphobacter modestus</name>
    <dbReference type="NCBI Taxonomy" id="388466"/>
    <lineage>
        <taxon>Bacteria</taxon>
        <taxon>Pseudomonadati</taxon>
        <taxon>Acidobacteriota</taxon>
        <taxon>Terriglobia</taxon>
        <taxon>Terriglobales</taxon>
        <taxon>Acidobacteriaceae</taxon>
        <taxon>Edaphobacter</taxon>
    </lineage>
</organism>
<dbReference type="CDD" id="cd07061">
    <property type="entry name" value="HP_HAP_like"/>
    <property type="match status" value="1"/>
</dbReference>
<dbReference type="PROSITE" id="PS51257">
    <property type="entry name" value="PROKAR_LIPOPROTEIN"/>
    <property type="match status" value="1"/>
</dbReference>
<comment type="caution">
    <text evidence="4">The sequence shown here is derived from an EMBL/GenBank/DDBJ whole genome shotgun (WGS) entry which is preliminary data.</text>
</comment>
<dbReference type="InterPro" id="IPR029033">
    <property type="entry name" value="His_PPase_superfam"/>
</dbReference>
<feature type="signal peptide" evidence="3">
    <location>
        <begin position="1"/>
        <end position="30"/>
    </location>
</feature>
<dbReference type="Gene3D" id="3.40.50.1240">
    <property type="entry name" value="Phosphoglycerate mutase-like"/>
    <property type="match status" value="2"/>
</dbReference>
<evidence type="ECO:0000256" key="3">
    <source>
        <dbReference type="SAM" id="SignalP"/>
    </source>
</evidence>
<reference evidence="4 5" key="1">
    <citation type="submission" date="2019-02" db="EMBL/GenBank/DDBJ databases">
        <title>Genomic Encyclopedia of Archaeal and Bacterial Type Strains, Phase II (KMG-II): from individual species to whole genera.</title>
        <authorList>
            <person name="Goeker M."/>
        </authorList>
    </citation>
    <scope>NUCLEOTIDE SEQUENCE [LARGE SCALE GENOMIC DNA]</scope>
    <source>
        <strain evidence="4 5">DSM 18101</strain>
    </source>
</reference>
<dbReference type="OrthoDB" id="395886at2"/>
<gene>
    <name evidence="4" type="ORF">BDD14_3687</name>
</gene>
<dbReference type="GO" id="GO:0050308">
    <property type="term" value="F:sugar-phosphatase activity"/>
    <property type="evidence" value="ECO:0007669"/>
    <property type="project" value="TreeGrafter"/>
</dbReference>
<evidence type="ECO:0000313" key="4">
    <source>
        <dbReference type="EMBL" id="RZU42140.1"/>
    </source>
</evidence>
<protein>
    <submittedName>
        <fullName evidence="4">4-phytase/acid phosphatase</fullName>
    </submittedName>
</protein>
<dbReference type="PANTHER" id="PTHR11567:SF110">
    <property type="entry name" value="2-PHOSPHOXYLOSE PHOSPHATASE 1"/>
    <property type="match status" value="1"/>
</dbReference>
<keyword evidence="2" id="KW-0378">Hydrolase</keyword>
<dbReference type="InterPro" id="IPR050645">
    <property type="entry name" value="Histidine_acid_phosphatase"/>
</dbReference>
<evidence type="ECO:0000256" key="2">
    <source>
        <dbReference type="ARBA" id="ARBA00022801"/>
    </source>
</evidence>
<accession>A0A4Q7YWQ4</accession>
<dbReference type="GO" id="GO:0030288">
    <property type="term" value="C:outer membrane-bounded periplasmic space"/>
    <property type="evidence" value="ECO:0007669"/>
    <property type="project" value="TreeGrafter"/>
</dbReference>
<dbReference type="PROSITE" id="PS00616">
    <property type="entry name" value="HIS_ACID_PHOSPHAT_1"/>
    <property type="match status" value="1"/>
</dbReference>
<evidence type="ECO:0000256" key="1">
    <source>
        <dbReference type="ARBA" id="ARBA00005375"/>
    </source>
</evidence>
<keyword evidence="3" id="KW-0732">Signal</keyword>
<dbReference type="Pfam" id="PF00328">
    <property type="entry name" value="His_Phos_2"/>
    <property type="match status" value="1"/>
</dbReference>